<reference evidence="1 2" key="1">
    <citation type="submission" date="2019-02" db="EMBL/GenBank/DDBJ databases">
        <title>Deep-cultivation of Planctomycetes and their phenomic and genomic characterization uncovers novel biology.</title>
        <authorList>
            <person name="Wiegand S."/>
            <person name="Jogler M."/>
            <person name="Boedeker C."/>
            <person name="Pinto D."/>
            <person name="Vollmers J."/>
            <person name="Rivas-Marin E."/>
            <person name="Kohn T."/>
            <person name="Peeters S.H."/>
            <person name="Heuer A."/>
            <person name="Rast P."/>
            <person name="Oberbeckmann S."/>
            <person name="Bunk B."/>
            <person name="Jeske O."/>
            <person name="Meyerdierks A."/>
            <person name="Storesund J.E."/>
            <person name="Kallscheuer N."/>
            <person name="Luecker S."/>
            <person name="Lage O.M."/>
            <person name="Pohl T."/>
            <person name="Merkel B.J."/>
            <person name="Hornburger P."/>
            <person name="Mueller R.-W."/>
            <person name="Bruemmer F."/>
            <person name="Labrenz M."/>
            <person name="Spormann A.M."/>
            <person name="Op den Camp H."/>
            <person name="Overmann J."/>
            <person name="Amann R."/>
            <person name="Jetten M.S.M."/>
            <person name="Mascher T."/>
            <person name="Medema M.H."/>
            <person name="Devos D.P."/>
            <person name="Kaster A.-K."/>
            <person name="Ovreas L."/>
            <person name="Rohde M."/>
            <person name="Galperin M.Y."/>
            <person name="Jogler C."/>
        </authorList>
    </citation>
    <scope>NUCLEOTIDE SEQUENCE [LARGE SCALE GENOMIC DNA]</scope>
    <source>
        <strain evidence="1 2">Pan189</strain>
    </source>
</reference>
<gene>
    <name evidence="1" type="ORF">Pan189_11910</name>
</gene>
<dbReference type="Proteomes" id="UP000317318">
    <property type="component" value="Chromosome"/>
</dbReference>
<keyword evidence="2" id="KW-1185">Reference proteome</keyword>
<accession>A0A517QZ00</accession>
<protein>
    <recommendedName>
        <fullName evidence="3">ArnR1-like winged helix-turn-helix domain-containing protein</fullName>
    </recommendedName>
</protein>
<evidence type="ECO:0000313" key="1">
    <source>
        <dbReference type="EMBL" id="QDT36828.1"/>
    </source>
</evidence>
<evidence type="ECO:0000313" key="2">
    <source>
        <dbReference type="Proteomes" id="UP000317318"/>
    </source>
</evidence>
<name>A0A517QZ00_9PLAN</name>
<dbReference type="AlphaFoldDB" id="A0A517QZ00"/>
<dbReference type="KEGG" id="svp:Pan189_11910"/>
<organism evidence="1 2">
    <name type="scientific">Stratiformator vulcanicus</name>
    <dbReference type="NCBI Taxonomy" id="2527980"/>
    <lineage>
        <taxon>Bacteria</taxon>
        <taxon>Pseudomonadati</taxon>
        <taxon>Planctomycetota</taxon>
        <taxon>Planctomycetia</taxon>
        <taxon>Planctomycetales</taxon>
        <taxon>Planctomycetaceae</taxon>
        <taxon>Stratiformator</taxon>
    </lineage>
</organism>
<evidence type="ECO:0008006" key="3">
    <source>
        <dbReference type="Google" id="ProtNLM"/>
    </source>
</evidence>
<proteinExistence type="predicted"/>
<sequence>MTDCMTDITAPRRLDDSSRRLLEAYAASTAVLLATNPEHDGRIDRLHDVDGLTDDELPMLHGQLLAAGLIEFDLNDRDGGVYSITSEGKRLLSKTSEAESESDAA</sequence>
<dbReference type="EMBL" id="CP036268">
    <property type="protein sequence ID" value="QDT36828.1"/>
    <property type="molecule type" value="Genomic_DNA"/>
</dbReference>